<dbReference type="PANTHER" id="PTHR45784:SF3">
    <property type="entry name" value="C-TYPE LECTIN DOMAIN FAMILY 4 MEMBER K-LIKE-RELATED"/>
    <property type="match status" value="1"/>
</dbReference>
<protein>
    <recommendedName>
        <fullName evidence="3">C-type lectin domain-containing protein</fullName>
    </recommendedName>
</protein>
<dbReference type="Pfam" id="PF00059">
    <property type="entry name" value="Lectin_C"/>
    <property type="match status" value="1"/>
</dbReference>
<dbReference type="SMART" id="SM00034">
    <property type="entry name" value="CLECT"/>
    <property type="match status" value="1"/>
</dbReference>
<dbReference type="SUPFAM" id="SSF56436">
    <property type="entry name" value="C-type lectin-like"/>
    <property type="match status" value="1"/>
</dbReference>
<dbReference type="PROSITE" id="PS00615">
    <property type="entry name" value="C_TYPE_LECTIN_1"/>
    <property type="match status" value="1"/>
</dbReference>
<sequence length="155" mass="17974">VCRFTSASRLLTLTLSFHVFLSVVQVPVANSSDSFFVVKKPLTWRDAQTYCRTYYTDLATVEFASPQDILQSLPDSDRTYSYMWIGLNYQWMSMWMWTDWSVMIHSYWTPGDPNNIDLIPCVAMTTTGWIDSNCVNLRPFMCYKGKTNKEGTWGL</sequence>
<evidence type="ECO:0000313" key="4">
    <source>
        <dbReference type="Ensembl" id="ENSECRP00000003182.1"/>
    </source>
</evidence>
<reference evidence="4" key="1">
    <citation type="submission" date="2021-06" db="EMBL/GenBank/DDBJ databases">
        <authorList>
            <consortium name="Wellcome Sanger Institute Data Sharing"/>
        </authorList>
    </citation>
    <scope>NUCLEOTIDE SEQUENCE [LARGE SCALE GENOMIC DNA]</scope>
</reference>
<keyword evidence="1" id="KW-1015">Disulfide bond</keyword>
<reference evidence="4" key="3">
    <citation type="submission" date="2025-09" db="UniProtKB">
        <authorList>
            <consortium name="Ensembl"/>
        </authorList>
    </citation>
    <scope>IDENTIFICATION</scope>
</reference>
<dbReference type="AlphaFoldDB" id="A0A8C4RIS7"/>
<keyword evidence="2" id="KW-0732">Signal</keyword>
<dbReference type="Gene3D" id="3.10.100.10">
    <property type="entry name" value="Mannose-Binding Protein A, subunit A"/>
    <property type="match status" value="1"/>
</dbReference>
<evidence type="ECO:0000256" key="2">
    <source>
        <dbReference type="SAM" id="SignalP"/>
    </source>
</evidence>
<organism evidence="4 5">
    <name type="scientific">Erpetoichthys calabaricus</name>
    <name type="common">Rope fish</name>
    <name type="synonym">Calamoichthys calabaricus</name>
    <dbReference type="NCBI Taxonomy" id="27687"/>
    <lineage>
        <taxon>Eukaryota</taxon>
        <taxon>Metazoa</taxon>
        <taxon>Chordata</taxon>
        <taxon>Craniata</taxon>
        <taxon>Vertebrata</taxon>
        <taxon>Euteleostomi</taxon>
        <taxon>Actinopterygii</taxon>
        <taxon>Polypteriformes</taxon>
        <taxon>Polypteridae</taxon>
        <taxon>Erpetoichthys</taxon>
    </lineage>
</organism>
<dbReference type="InterPro" id="IPR001304">
    <property type="entry name" value="C-type_lectin-like"/>
</dbReference>
<dbReference type="InterPro" id="IPR018378">
    <property type="entry name" value="C-type_lectin_CS"/>
</dbReference>
<proteinExistence type="predicted"/>
<evidence type="ECO:0000313" key="5">
    <source>
        <dbReference type="Proteomes" id="UP000694620"/>
    </source>
</evidence>
<name>A0A8C4RIS7_ERPCA</name>
<dbReference type="PROSITE" id="PS50041">
    <property type="entry name" value="C_TYPE_LECTIN_2"/>
    <property type="match status" value="1"/>
</dbReference>
<reference evidence="4" key="2">
    <citation type="submission" date="2025-08" db="UniProtKB">
        <authorList>
            <consortium name="Ensembl"/>
        </authorList>
    </citation>
    <scope>IDENTIFICATION</scope>
</reference>
<dbReference type="GeneTree" id="ENSGT01150000288527"/>
<evidence type="ECO:0000256" key="1">
    <source>
        <dbReference type="ARBA" id="ARBA00023157"/>
    </source>
</evidence>
<feature type="chain" id="PRO_5034727762" description="C-type lectin domain-containing protein" evidence="2">
    <location>
        <begin position="32"/>
        <end position="155"/>
    </location>
</feature>
<dbReference type="Proteomes" id="UP000694620">
    <property type="component" value="Chromosome 3"/>
</dbReference>
<dbReference type="InterPro" id="IPR016187">
    <property type="entry name" value="CTDL_fold"/>
</dbReference>
<accession>A0A8C4RIS7</accession>
<feature type="domain" description="C-type lectin" evidence="3">
    <location>
        <begin position="30"/>
        <end position="143"/>
    </location>
</feature>
<keyword evidence="5" id="KW-1185">Reference proteome</keyword>
<dbReference type="InterPro" id="IPR016186">
    <property type="entry name" value="C-type_lectin-like/link_sf"/>
</dbReference>
<dbReference type="Ensembl" id="ENSECRT00000003236.1">
    <property type="protein sequence ID" value="ENSECRP00000003182.1"/>
    <property type="gene ID" value="ENSECRG00000002166.1"/>
</dbReference>
<feature type="signal peptide" evidence="2">
    <location>
        <begin position="1"/>
        <end position="31"/>
    </location>
</feature>
<dbReference type="PANTHER" id="PTHR45784">
    <property type="entry name" value="C-TYPE LECTIN DOMAIN FAMILY 20 MEMBER A-RELATED"/>
    <property type="match status" value="1"/>
</dbReference>
<evidence type="ECO:0000259" key="3">
    <source>
        <dbReference type="PROSITE" id="PS50041"/>
    </source>
</evidence>